<name>A0A2Z6NDJ0_TRISU</name>
<proteinExistence type="predicted"/>
<organism evidence="1 2">
    <name type="scientific">Trifolium subterraneum</name>
    <name type="common">Subterranean clover</name>
    <dbReference type="NCBI Taxonomy" id="3900"/>
    <lineage>
        <taxon>Eukaryota</taxon>
        <taxon>Viridiplantae</taxon>
        <taxon>Streptophyta</taxon>
        <taxon>Embryophyta</taxon>
        <taxon>Tracheophyta</taxon>
        <taxon>Spermatophyta</taxon>
        <taxon>Magnoliopsida</taxon>
        <taxon>eudicotyledons</taxon>
        <taxon>Gunneridae</taxon>
        <taxon>Pentapetalae</taxon>
        <taxon>rosids</taxon>
        <taxon>fabids</taxon>
        <taxon>Fabales</taxon>
        <taxon>Fabaceae</taxon>
        <taxon>Papilionoideae</taxon>
        <taxon>50 kb inversion clade</taxon>
        <taxon>NPAAA clade</taxon>
        <taxon>Hologalegina</taxon>
        <taxon>IRL clade</taxon>
        <taxon>Trifolieae</taxon>
        <taxon>Trifolium</taxon>
    </lineage>
</organism>
<evidence type="ECO:0000313" key="2">
    <source>
        <dbReference type="Proteomes" id="UP000242715"/>
    </source>
</evidence>
<keyword evidence="2" id="KW-1185">Reference proteome</keyword>
<sequence length="88" mass="9881">MSMRGGMFDPQIDNNNFEGQQYSNFGKSNIMKGGAIINDDEMTRDFLSLGAFSQRDDFLFSISGGIDDPLGSLSYGKKNQNQTPWRRC</sequence>
<evidence type="ECO:0000313" key="1">
    <source>
        <dbReference type="EMBL" id="GAU34450.1"/>
    </source>
</evidence>
<accession>A0A2Z6NDJ0</accession>
<dbReference type="Proteomes" id="UP000242715">
    <property type="component" value="Unassembled WGS sequence"/>
</dbReference>
<dbReference type="AlphaFoldDB" id="A0A2Z6NDJ0"/>
<gene>
    <name evidence="1" type="ORF">TSUD_06610</name>
</gene>
<reference evidence="2" key="1">
    <citation type="journal article" date="2017" name="Front. Plant Sci.">
        <title>Climate Clever Clovers: New Paradigm to Reduce the Environmental Footprint of Ruminants by Breeding Low Methanogenic Forages Utilizing Haplotype Variation.</title>
        <authorList>
            <person name="Kaur P."/>
            <person name="Appels R."/>
            <person name="Bayer P.E."/>
            <person name="Keeble-Gagnere G."/>
            <person name="Wang J."/>
            <person name="Hirakawa H."/>
            <person name="Shirasawa K."/>
            <person name="Vercoe P."/>
            <person name="Stefanova K."/>
            <person name="Durmic Z."/>
            <person name="Nichols P."/>
            <person name="Revell C."/>
            <person name="Isobe S.N."/>
            <person name="Edwards D."/>
            <person name="Erskine W."/>
        </authorList>
    </citation>
    <scope>NUCLEOTIDE SEQUENCE [LARGE SCALE GENOMIC DNA]</scope>
    <source>
        <strain evidence="2">cv. Daliak</strain>
    </source>
</reference>
<protein>
    <submittedName>
        <fullName evidence="1">Uncharacterized protein</fullName>
    </submittedName>
</protein>
<dbReference type="EMBL" id="DF973556">
    <property type="protein sequence ID" value="GAU34450.1"/>
    <property type="molecule type" value="Genomic_DNA"/>
</dbReference>